<dbReference type="EMBL" id="KQ085938">
    <property type="protein sequence ID" value="KLO14780.1"/>
    <property type="molecule type" value="Genomic_DNA"/>
</dbReference>
<dbReference type="OrthoDB" id="2956246at2759"/>
<evidence type="ECO:0000313" key="3">
    <source>
        <dbReference type="Proteomes" id="UP000053477"/>
    </source>
</evidence>
<accession>A0A0H2RS10</accession>
<dbReference type="STRING" id="27342.A0A0H2RS10"/>
<gene>
    <name evidence="2" type="ORF">SCHPADRAFT_292005</name>
</gene>
<keyword evidence="1" id="KW-1133">Transmembrane helix</keyword>
<feature type="transmembrane region" description="Helical" evidence="1">
    <location>
        <begin position="239"/>
        <end position="257"/>
    </location>
</feature>
<organism evidence="2 3">
    <name type="scientific">Schizopora paradoxa</name>
    <dbReference type="NCBI Taxonomy" id="27342"/>
    <lineage>
        <taxon>Eukaryota</taxon>
        <taxon>Fungi</taxon>
        <taxon>Dikarya</taxon>
        <taxon>Basidiomycota</taxon>
        <taxon>Agaricomycotina</taxon>
        <taxon>Agaricomycetes</taxon>
        <taxon>Hymenochaetales</taxon>
        <taxon>Schizoporaceae</taxon>
        <taxon>Schizopora</taxon>
    </lineage>
</organism>
<name>A0A0H2RS10_9AGAM</name>
<feature type="transmembrane region" description="Helical" evidence="1">
    <location>
        <begin position="263"/>
        <end position="281"/>
    </location>
</feature>
<keyword evidence="1" id="KW-0472">Membrane</keyword>
<keyword evidence="1" id="KW-0812">Transmembrane</keyword>
<dbReference type="Proteomes" id="UP000053477">
    <property type="component" value="Unassembled WGS sequence"/>
</dbReference>
<protein>
    <submittedName>
        <fullName evidence="2">Uncharacterized protein</fullName>
    </submittedName>
</protein>
<dbReference type="InParanoid" id="A0A0H2RS10"/>
<evidence type="ECO:0000313" key="2">
    <source>
        <dbReference type="EMBL" id="KLO14780.1"/>
    </source>
</evidence>
<dbReference type="AlphaFoldDB" id="A0A0H2RS10"/>
<proteinExistence type="predicted"/>
<reference evidence="2 3" key="1">
    <citation type="submission" date="2015-04" db="EMBL/GenBank/DDBJ databases">
        <title>Complete genome sequence of Schizopora paradoxa KUC8140, a cosmopolitan wood degrader in East Asia.</title>
        <authorList>
            <consortium name="DOE Joint Genome Institute"/>
            <person name="Min B."/>
            <person name="Park H."/>
            <person name="Jang Y."/>
            <person name="Kim J.-J."/>
            <person name="Kim K.H."/>
            <person name="Pangilinan J."/>
            <person name="Lipzen A."/>
            <person name="Riley R."/>
            <person name="Grigoriev I.V."/>
            <person name="Spatafora J.W."/>
            <person name="Choi I.-G."/>
        </authorList>
    </citation>
    <scope>NUCLEOTIDE SEQUENCE [LARGE SCALE GENOMIC DNA]</scope>
    <source>
        <strain evidence="2 3">KUC8140</strain>
    </source>
</reference>
<evidence type="ECO:0000256" key="1">
    <source>
        <dbReference type="SAM" id="Phobius"/>
    </source>
</evidence>
<feature type="transmembrane region" description="Helical" evidence="1">
    <location>
        <begin position="131"/>
        <end position="157"/>
    </location>
</feature>
<keyword evidence="3" id="KW-1185">Reference proteome</keyword>
<sequence>MSLYTPWLFISNISSNFLYALDEVSMRGNLLAAAGLILFVDLSTIPHRTALTGSASVFDIFLLMPGIHRQHTAPELNGGELPITGAMTTGYIFRIENEATVRFLQSIGKPGHLANIGVARRDKKRGLLSTSLFEGGIAPGFLCLIGVLLTPATLILLILIRDFWAVGALSILMLARLLNVVVIKRRTVKGWKGISEPGVDGDLLTLMSQDRWVRMQGLVDDLKDVTAGQWLRNETTIEGFTTSFSAILVYMSAILAFNATPVGSLAILSLLLSSAGLLGLCNSMTKKLRMFDCVVYQVGEPKKYERRLHMAKELIEESGRDDWAIGMGLIVPPKDKAQLVNV</sequence>
<feature type="transmembrane region" description="Helical" evidence="1">
    <location>
        <begin position="163"/>
        <end position="183"/>
    </location>
</feature>